<reference evidence="3 4" key="1">
    <citation type="journal article" date="2014" name="PLoS Genet.">
        <title>Phylogenetically driven sequencing of extremely halophilic archaea reveals strategies for static and dynamic osmo-response.</title>
        <authorList>
            <person name="Becker E.A."/>
            <person name="Seitzer P.M."/>
            <person name="Tritt A."/>
            <person name="Larsen D."/>
            <person name="Krusor M."/>
            <person name="Yao A.I."/>
            <person name="Wu D."/>
            <person name="Madern D."/>
            <person name="Eisen J.A."/>
            <person name="Darling A.E."/>
            <person name="Facciotti M.T."/>
        </authorList>
    </citation>
    <scope>NUCLEOTIDE SEQUENCE [LARGE SCALE GENOMIC DNA]</scope>
    <source>
        <strain evidence="3 4">DSM 5350</strain>
    </source>
</reference>
<proteinExistence type="predicted"/>
<gene>
    <name evidence="3" type="ORF">C449_12977</name>
</gene>
<dbReference type="InParanoid" id="M0MEH1"/>
<dbReference type="InterPro" id="IPR013561">
    <property type="entry name" value="FilR1_middle_dom"/>
</dbReference>
<protein>
    <recommendedName>
        <fullName evidence="2">Methanogenesis regulatory protein FilR1 middle domain-containing protein</fullName>
    </recommendedName>
</protein>
<sequence length="119" mass="13015">MDTDDGSVPEYEYVLSSDAFDTLRQQYGSDSADVAEIDPPTHVDIWVYEGSLSYGLFVSDEQLALVGYNEVGRIQAVVESTSATAIKWGEGVYEAYRDQSIQPHETDTSLGAPDTEPAN</sequence>
<evidence type="ECO:0000313" key="4">
    <source>
        <dbReference type="Proteomes" id="UP000011669"/>
    </source>
</evidence>
<dbReference type="Proteomes" id="UP000011669">
    <property type="component" value="Unassembled WGS sequence"/>
</dbReference>
<accession>M0MEH1</accession>
<evidence type="ECO:0000256" key="1">
    <source>
        <dbReference type="SAM" id="MobiDB-lite"/>
    </source>
</evidence>
<name>M0MEH1_9EURY</name>
<dbReference type="AlphaFoldDB" id="M0MEH1"/>
<organism evidence="3 4">
    <name type="scientific">Halococcus saccharolyticus DSM 5350</name>
    <dbReference type="NCBI Taxonomy" id="1227455"/>
    <lineage>
        <taxon>Archaea</taxon>
        <taxon>Methanobacteriati</taxon>
        <taxon>Methanobacteriota</taxon>
        <taxon>Stenosarchaea group</taxon>
        <taxon>Halobacteria</taxon>
        <taxon>Halobacteriales</taxon>
        <taxon>Halococcaceae</taxon>
        <taxon>Halococcus</taxon>
    </lineage>
</organism>
<comment type="caution">
    <text evidence="3">The sequence shown here is derived from an EMBL/GenBank/DDBJ whole genome shotgun (WGS) entry which is preliminary data.</text>
</comment>
<feature type="domain" description="Methanogenesis regulatory protein FilR1 middle" evidence="2">
    <location>
        <begin position="10"/>
        <end position="99"/>
    </location>
</feature>
<dbReference type="Pfam" id="PF08350">
    <property type="entry name" value="FilR1_middle"/>
    <property type="match status" value="1"/>
</dbReference>
<dbReference type="EMBL" id="AOMD01000028">
    <property type="protein sequence ID" value="EMA43733.1"/>
    <property type="molecule type" value="Genomic_DNA"/>
</dbReference>
<keyword evidence="4" id="KW-1185">Reference proteome</keyword>
<evidence type="ECO:0000313" key="3">
    <source>
        <dbReference type="EMBL" id="EMA43733.1"/>
    </source>
</evidence>
<evidence type="ECO:0000259" key="2">
    <source>
        <dbReference type="Pfam" id="PF08350"/>
    </source>
</evidence>
<feature type="region of interest" description="Disordered" evidence="1">
    <location>
        <begin position="98"/>
        <end position="119"/>
    </location>
</feature>